<evidence type="ECO:0000256" key="5">
    <source>
        <dbReference type="ARBA" id="ARBA00022806"/>
    </source>
</evidence>
<dbReference type="InterPro" id="IPR027417">
    <property type="entry name" value="P-loop_NTPase"/>
</dbReference>
<keyword evidence="7" id="KW-0694">RNA-binding</keyword>
<dbReference type="InterPro" id="IPR048333">
    <property type="entry name" value="HA2_WH"/>
</dbReference>
<evidence type="ECO:0000256" key="8">
    <source>
        <dbReference type="ARBA" id="ARBA00047984"/>
    </source>
</evidence>
<dbReference type="Pfam" id="PF07717">
    <property type="entry name" value="OB_NTP_bind"/>
    <property type="match status" value="1"/>
</dbReference>
<dbReference type="PROSITE" id="PS51192">
    <property type="entry name" value="HELICASE_ATP_BIND_1"/>
    <property type="match status" value="1"/>
</dbReference>
<dbReference type="FunCoup" id="H2Z8B8">
    <property type="interactions" value="325"/>
</dbReference>
<keyword evidence="5" id="KW-0347">Helicase</keyword>
<evidence type="ECO:0000313" key="12">
    <source>
        <dbReference type="Proteomes" id="UP000007875"/>
    </source>
</evidence>
<dbReference type="GO" id="GO:0002151">
    <property type="term" value="F:G-quadruplex RNA binding"/>
    <property type="evidence" value="ECO:0007669"/>
    <property type="project" value="TreeGrafter"/>
</dbReference>
<keyword evidence="12" id="KW-1185">Reference proteome</keyword>
<dbReference type="Pfam" id="PF00270">
    <property type="entry name" value="DEAD"/>
    <property type="match status" value="1"/>
</dbReference>
<dbReference type="EC" id="3.6.4.13" evidence="2"/>
<dbReference type="InterPro" id="IPR059023">
    <property type="entry name" value="RNA_hel_CTD"/>
</dbReference>
<protein>
    <recommendedName>
        <fullName evidence="2">RNA helicase</fullName>
        <ecNumber evidence="2">3.6.4.13</ecNumber>
    </recommendedName>
</protein>
<reference evidence="11" key="2">
    <citation type="submission" date="2025-08" db="UniProtKB">
        <authorList>
            <consortium name="Ensembl"/>
        </authorList>
    </citation>
    <scope>IDENTIFICATION</scope>
</reference>
<dbReference type="InterPro" id="IPR011709">
    <property type="entry name" value="DEAD-box_helicase_OB_fold"/>
</dbReference>
<comment type="similarity">
    <text evidence="1">Belongs to the DEAD box helicase family. DEAH subfamily.</text>
</comment>
<evidence type="ECO:0000256" key="1">
    <source>
        <dbReference type="ARBA" id="ARBA00008792"/>
    </source>
</evidence>
<dbReference type="InParanoid" id="H2Z8B8"/>
<accession>H2Z8B8</accession>
<dbReference type="Pfam" id="PF04408">
    <property type="entry name" value="WHD_HA2"/>
    <property type="match status" value="1"/>
</dbReference>
<evidence type="ECO:0000256" key="2">
    <source>
        <dbReference type="ARBA" id="ARBA00012552"/>
    </source>
</evidence>
<dbReference type="GO" id="GO:0005737">
    <property type="term" value="C:cytoplasm"/>
    <property type="evidence" value="ECO:0007669"/>
    <property type="project" value="TreeGrafter"/>
</dbReference>
<dbReference type="InterPro" id="IPR007502">
    <property type="entry name" value="Helicase-assoc_dom"/>
</dbReference>
<evidence type="ECO:0000313" key="11">
    <source>
        <dbReference type="Ensembl" id="ENSCSAVP00000013830.1"/>
    </source>
</evidence>
<dbReference type="AlphaFoldDB" id="H2Z8B8"/>
<dbReference type="PANTHER" id="PTHR18934">
    <property type="entry name" value="ATP-DEPENDENT RNA HELICASE"/>
    <property type="match status" value="1"/>
</dbReference>
<dbReference type="InterPro" id="IPR002464">
    <property type="entry name" value="DNA/RNA_helicase_DEAH_CS"/>
</dbReference>
<dbReference type="Gene3D" id="1.20.120.1080">
    <property type="match status" value="1"/>
</dbReference>
<dbReference type="Pfam" id="PF26026">
    <property type="entry name" value="RNA_hel_CTD"/>
    <property type="match status" value="1"/>
</dbReference>
<dbReference type="SUPFAM" id="SSF52540">
    <property type="entry name" value="P-loop containing nucleoside triphosphate hydrolases"/>
    <property type="match status" value="1"/>
</dbReference>
<dbReference type="InterPro" id="IPR011545">
    <property type="entry name" value="DEAD/DEAH_box_helicase_dom"/>
</dbReference>
<dbReference type="Ensembl" id="ENSCSAVT00000013990.1">
    <property type="protein sequence ID" value="ENSCSAVP00000013830.1"/>
    <property type="gene ID" value="ENSCSAVG00000008110.1"/>
</dbReference>
<evidence type="ECO:0000259" key="9">
    <source>
        <dbReference type="PROSITE" id="PS51192"/>
    </source>
</evidence>
<evidence type="ECO:0000259" key="10">
    <source>
        <dbReference type="PROSITE" id="PS51194"/>
    </source>
</evidence>
<dbReference type="SMART" id="SM00847">
    <property type="entry name" value="HA2"/>
    <property type="match status" value="1"/>
</dbReference>
<dbReference type="GO" id="GO:0016787">
    <property type="term" value="F:hydrolase activity"/>
    <property type="evidence" value="ECO:0007669"/>
    <property type="project" value="UniProtKB-KW"/>
</dbReference>
<dbReference type="Proteomes" id="UP000007875">
    <property type="component" value="Unassembled WGS sequence"/>
</dbReference>
<feature type="domain" description="Helicase ATP-binding" evidence="9">
    <location>
        <begin position="31"/>
        <end position="199"/>
    </location>
</feature>
<evidence type="ECO:0000256" key="3">
    <source>
        <dbReference type="ARBA" id="ARBA00022741"/>
    </source>
</evidence>
<evidence type="ECO:0000256" key="7">
    <source>
        <dbReference type="ARBA" id="ARBA00022884"/>
    </source>
</evidence>
<reference evidence="11" key="3">
    <citation type="submission" date="2025-09" db="UniProtKB">
        <authorList>
            <consortium name="Ensembl"/>
        </authorList>
    </citation>
    <scope>IDENTIFICATION</scope>
</reference>
<keyword evidence="6" id="KW-0067">ATP-binding</keyword>
<dbReference type="Pfam" id="PF00271">
    <property type="entry name" value="Helicase_C"/>
    <property type="match status" value="1"/>
</dbReference>
<reference evidence="12" key="1">
    <citation type="submission" date="2003-08" db="EMBL/GenBank/DDBJ databases">
        <authorList>
            <person name="Birren B."/>
            <person name="Nusbaum C."/>
            <person name="Abebe A."/>
            <person name="Abouelleil A."/>
            <person name="Adekoya E."/>
            <person name="Ait-zahra M."/>
            <person name="Allen N."/>
            <person name="Allen T."/>
            <person name="An P."/>
            <person name="Anderson M."/>
            <person name="Anderson S."/>
            <person name="Arachchi H."/>
            <person name="Armbruster J."/>
            <person name="Bachantsang P."/>
            <person name="Baldwin J."/>
            <person name="Barry A."/>
            <person name="Bayul T."/>
            <person name="Blitshsteyn B."/>
            <person name="Bloom T."/>
            <person name="Blye J."/>
            <person name="Boguslavskiy L."/>
            <person name="Borowsky M."/>
            <person name="Boukhgalter B."/>
            <person name="Brunache A."/>
            <person name="Butler J."/>
            <person name="Calixte N."/>
            <person name="Calvo S."/>
            <person name="Camarata J."/>
            <person name="Campo K."/>
            <person name="Chang J."/>
            <person name="Cheshatsang Y."/>
            <person name="Citroen M."/>
            <person name="Collymore A."/>
            <person name="Considine T."/>
            <person name="Cook A."/>
            <person name="Cooke P."/>
            <person name="Corum B."/>
            <person name="Cuomo C."/>
            <person name="David R."/>
            <person name="Dawoe T."/>
            <person name="Degray S."/>
            <person name="Dodge S."/>
            <person name="Dooley K."/>
            <person name="Dorje P."/>
            <person name="Dorjee K."/>
            <person name="Dorris L."/>
            <person name="Duffey N."/>
            <person name="Dupes A."/>
            <person name="Elkins T."/>
            <person name="Engels R."/>
            <person name="Erickson J."/>
            <person name="Farina A."/>
            <person name="Faro S."/>
            <person name="Ferreira P."/>
            <person name="Fischer H."/>
            <person name="Fitzgerald M."/>
            <person name="Foley K."/>
            <person name="Gage D."/>
            <person name="Galagan J."/>
            <person name="Gearin G."/>
            <person name="Gnerre S."/>
            <person name="Gnirke A."/>
            <person name="Goyette A."/>
            <person name="Graham J."/>
            <person name="Grandbois E."/>
            <person name="Gyaltsen K."/>
            <person name="Hafez N."/>
            <person name="Hagopian D."/>
            <person name="Hagos B."/>
            <person name="Hall J."/>
            <person name="Hatcher B."/>
            <person name="Heller A."/>
            <person name="Higgins H."/>
            <person name="Honan T."/>
            <person name="Horn A."/>
            <person name="Houde N."/>
            <person name="Hughes L."/>
            <person name="Hulme W."/>
            <person name="Husby E."/>
            <person name="Iliev I."/>
            <person name="Jaffe D."/>
            <person name="Jones C."/>
            <person name="Kamal M."/>
            <person name="Kamat A."/>
            <person name="Kamvysselis M."/>
            <person name="Karlsson E."/>
            <person name="Kells C."/>
            <person name="Kieu A."/>
            <person name="Kisner P."/>
            <person name="Kodira C."/>
            <person name="Kulbokas E."/>
            <person name="Labutti K."/>
            <person name="Lama D."/>
            <person name="Landers T."/>
            <person name="Leger J."/>
            <person name="Levine S."/>
            <person name="Lewis D."/>
            <person name="Lewis T."/>
            <person name="Lindblad-toh K."/>
            <person name="Liu X."/>
            <person name="Lokyitsang T."/>
            <person name="Lokyitsang Y."/>
            <person name="Lucien O."/>
            <person name="Lui A."/>
            <person name="Ma L.J."/>
            <person name="Mabbitt R."/>
            <person name="Macdonald J."/>
            <person name="Maclean C."/>
            <person name="Major J."/>
            <person name="Manning J."/>
            <person name="Marabella R."/>
            <person name="Maru K."/>
            <person name="Matthews C."/>
            <person name="Mauceli E."/>
            <person name="Mccarthy M."/>
            <person name="Mcdonough S."/>
            <person name="Mcghee T."/>
            <person name="Meldrim J."/>
            <person name="Meneus L."/>
            <person name="Mesirov J."/>
            <person name="Mihalev A."/>
            <person name="Mihova T."/>
            <person name="Mikkelsen T."/>
            <person name="Mlenga V."/>
            <person name="Moru K."/>
            <person name="Mozes J."/>
            <person name="Mulrain L."/>
            <person name="Munson G."/>
            <person name="Naylor J."/>
            <person name="Newes C."/>
            <person name="Nguyen C."/>
            <person name="Nguyen N."/>
            <person name="Nguyen T."/>
            <person name="Nicol R."/>
            <person name="Nielsen C."/>
            <person name="Nizzari M."/>
            <person name="Norbu C."/>
            <person name="Norbu N."/>
            <person name="O'donnell P."/>
            <person name="Okoawo O."/>
            <person name="O'leary S."/>
            <person name="Omotosho B."/>
            <person name="O'neill K."/>
            <person name="Osman S."/>
            <person name="Parker S."/>
            <person name="Perrin D."/>
            <person name="Phunkhang P."/>
            <person name="Piqani B."/>
            <person name="Purcell S."/>
            <person name="Rachupka T."/>
            <person name="Ramasamy U."/>
            <person name="Rameau R."/>
            <person name="Ray V."/>
            <person name="Raymond C."/>
            <person name="Retta R."/>
            <person name="Richardson S."/>
            <person name="Rise C."/>
            <person name="Rodriguez J."/>
            <person name="Rogers J."/>
            <person name="Rogov P."/>
            <person name="Rutman M."/>
            <person name="Schupbach R."/>
            <person name="Seaman C."/>
            <person name="Settipalli S."/>
            <person name="Sharpe T."/>
            <person name="Sheridan J."/>
            <person name="Sherpa N."/>
            <person name="Shi J."/>
            <person name="Smirnov S."/>
            <person name="Smith C."/>
            <person name="Sougnez C."/>
            <person name="Spencer B."/>
            <person name="Stalker J."/>
            <person name="Stange-thomann N."/>
            <person name="Stavropoulos S."/>
            <person name="Stetson K."/>
            <person name="Stone C."/>
            <person name="Stone S."/>
            <person name="Stubbs M."/>
            <person name="Talamas J."/>
            <person name="Tchuinga P."/>
            <person name="Tenzing P."/>
            <person name="Tesfaye S."/>
            <person name="Theodore J."/>
            <person name="Thoulutsang Y."/>
            <person name="Topham K."/>
            <person name="Towey S."/>
            <person name="Tsamla T."/>
            <person name="Tsomo N."/>
            <person name="Vallee D."/>
            <person name="Vassiliev H."/>
            <person name="Venkataraman V."/>
            <person name="Vinson J."/>
            <person name="Vo A."/>
            <person name="Wade C."/>
            <person name="Wang S."/>
            <person name="Wangchuk T."/>
            <person name="Wangdi T."/>
            <person name="Whittaker C."/>
            <person name="Wilkinson J."/>
            <person name="Wu Y."/>
            <person name="Wyman D."/>
            <person name="Yadav S."/>
            <person name="Yang S."/>
            <person name="Yang X."/>
            <person name="Yeager S."/>
            <person name="Yee E."/>
            <person name="Young G."/>
            <person name="Zainoun J."/>
            <person name="Zembeck L."/>
            <person name="Zimmer A."/>
            <person name="Zody M."/>
            <person name="Lander E."/>
        </authorList>
    </citation>
    <scope>NUCLEOTIDE SEQUENCE [LARGE SCALE GENOMIC DNA]</scope>
</reference>
<dbReference type="SMR" id="H2Z8B8"/>
<dbReference type="InterPro" id="IPR014001">
    <property type="entry name" value="Helicase_ATP-bd"/>
</dbReference>
<dbReference type="Gene3D" id="3.40.50.300">
    <property type="entry name" value="P-loop containing nucleotide triphosphate hydrolases"/>
    <property type="match status" value="2"/>
</dbReference>
<dbReference type="GO" id="GO:0003678">
    <property type="term" value="F:DNA helicase activity"/>
    <property type="evidence" value="ECO:0007669"/>
    <property type="project" value="TreeGrafter"/>
</dbReference>
<keyword evidence="4" id="KW-0378">Hydrolase</keyword>
<dbReference type="PANTHER" id="PTHR18934:SF237">
    <property type="entry name" value="ATP-DEPENDENT DNA_RNA HELICASE DHX36"/>
    <property type="match status" value="1"/>
</dbReference>
<dbReference type="GO" id="GO:0003724">
    <property type="term" value="F:RNA helicase activity"/>
    <property type="evidence" value="ECO:0007669"/>
    <property type="project" value="UniProtKB-EC"/>
</dbReference>
<dbReference type="GO" id="GO:0005634">
    <property type="term" value="C:nucleus"/>
    <property type="evidence" value="ECO:0007669"/>
    <property type="project" value="TreeGrafter"/>
</dbReference>
<dbReference type="OMA" id="WLQSDKH"/>
<dbReference type="STRING" id="51511.ENSCSAVP00000013830"/>
<dbReference type="Pfam" id="PF21010">
    <property type="entry name" value="HA2_C"/>
    <property type="match status" value="1"/>
</dbReference>
<dbReference type="GeneTree" id="ENSGT00940000156903"/>
<dbReference type="FunFam" id="1.20.120.1080:FF:000002">
    <property type="entry name" value="Putative ATP-dependent RNA helicase DHX36"/>
    <property type="match status" value="1"/>
</dbReference>
<evidence type="ECO:0000256" key="6">
    <source>
        <dbReference type="ARBA" id="ARBA00022840"/>
    </source>
</evidence>
<keyword evidence="3" id="KW-0547">Nucleotide-binding</keyword>
<sequence>QHSRKEKSKPHIKMMEFREQLPAFKMRERLMALINTNQVVVVSGETGCGKTTQLPQFILDDAILRSQGTACKIVCTQPRRISAISVAQRVAKERGEACGVSCGYQIRLEARLPRPCASILYCTTGILIQWMQSDPMLAAISHIVLDEIHERDLLSDFLITIIKQLTSKRKDLKVILMSATLNAETFSSYFNDSPSITIPGFTFPVQEYYLEDVVRMIDYKPSEDVYYSLKRLGLKYDRLTMRKLDFEEKRKLQQEREIYQKELMDYEVELVNMNFPRHISHAVCAIDAFLQQKLDFDLMVATVKHIIRNPHSRSTGGGAILVFLPGWSDIKQLHQMLTQDRFFSPNKYRILPLHSMLPTANQQQIFDRPPPGVTKIVIATNIAETSITIDDIVYVIDCGKIKIRKFEAGKNINSLNADWLTRANAKQRKGRSGRVQEGVCFHLFSRLQERKLDEYMIPEILRSPLDQLCLHIKILKLGKIQEFLSQVMEPPATDLVELSLQKLTSMNALDPNECLTPLGYHLARFPVEPQLGKMLILATMFSCLDPILTIAATLSFKDPFTLPLGKEDEANVRKQELARGSNSDHMMLVNMFDGWLAAKRAGSDREYCWNNFLSSSTLKMLCDMRQQFKGHLHEAGFLSSDSADANQHSNNTKVVQAIVCAGLYPNVAKMLKMKPHRPPKISTKTDRKVAIHPKSVNCDKSSDHFTHQWLCYYEKMKTAEVYLYDTSEVSPYPLLFFGGDVSTFKDNEGVNRISVDGWIEFKSESNVAETVKKLRKELDSILERKIRDPDSILQQASDGSVIKSIIDLISCE</sequence>
<dbReference type="PROSITE" id="PS00690">
    <property type="entry name" value="DEAH_ATP_HELICASE"/>
    <property type="match status" value="1"/>
</dbReference>
<dbReference type="eggNOG" id="KOG0920">
    <property type="taxonomic scope" value="Eukaryota"/>
</dbReference>
<evidence type="ECO:0000256" key="4">
    <source>
        <dbReference type="ARBA" id="ARBA00022801"/>
    </source>
</evidence>
<proteinExistence type="inferred from homology"/>
<dbReference type="SMART" id="SM00487">
    <property type="entry name" value="DEXDc"/>
    <property type="match status" value="1"/>
</dbReference>
<dbReference type="HOGENOM" id="CLU_001832_1_4_1"/>
<dbReference type="CDD" id="cd18791">
    <property type="entry name" value="SF2_C_RHA"/>
    <property type="match status" value="1"/>
</dbReference>
<dbReference type="PROSITE" id="PS51194">
    <property type="entry name" value="HELICASE_CTER"/>
    <property type="match status" value="1"/>
</dbReference>
<name>H2Z8B8_CIOSA</name>
<dbReference type="GO" id="GO:0005524">
    <property type="term" value="F:ATP binding"/>
    <property type="evidence" value="ECO:0007669"/>
    <property type="project" value="UniProtKB-KW"/>
</dbReference>
<dbReference type="SMART" id="SM00490">
    <property type="entry name" value="HELICc"/>
    <property type="match status" value="1"/>
</dbReference>
<comment type="catalytic activity">
    <reaction evidence="8">
        <text>ATP + H2O = ADP + phosphate + H(+)</text>
        <dbReference type="Rhea" id="RHEA:13065"/>
        <dbReference type="ChEBI" id="CHEBI:15377"/>
        <dbReference type="ChEBI" id="CHEBI:15378"/>
        <dbReference type="ChEBI" id="CHEBI:30616"/>
        <dbReference type="ChEBI" id="CHEBI:43474"/>
        <dbReference type="ChEBI" id="CHEBI:456216"/>
        <dbReference type="EC" id="3.6.4.13"/>
    </reaction>
</comment>
<dbReference type="InterPro" id="IPR001650">
    <property type="entry name" value="Helicase_C-like"/>
</dbReference>
<feature type="domain" description="Helicase C-terminal" evidence="10">
    <location>
        <begin position="302"/>
        <end position="476"/>
    </location>
</feature>
<dbReference type="GO" id="GO:0051880">
    <property type="term" value="F:G-quadruplex DNA binding"/>
    <property type="evidence" value="ECO:0007669"/>
    <property type="project" value="TreeGrafter"/>
</dbReference>
<dbReference type="FunFam" id="3.40.50.300:FF:000284">
    <property type="entry name" value="probable ATP-dependent RNA helicase YTHDC2"/>
    <property type="match status" value="1"/>
</dbReference>
<organism evidence="11 12">
    <name type="scientific">Ciona savignyi</name>
    <name type="common">Pacific transparent sea squirt</name>
    <dbReference type="NCBI Taxonomy" id="51511"/>
    <lineage>
        <taxon>Eukaryota</taxon>
        <taxon>Metazoa</taxon>
        <taxon>Chordata</taxon>
        <taxon>Tunicata</taxon>
        <taxon>Ascidiacea</taxon>
        <taxon>Phlebobranchia</taxon>
        <taxon>Cionidae</taxon>
        <taxon>Ciona</taxon>
    </lineage>
</organism>